<proteinExistence type="predicted"/>
<dbReference type="NCBIfam" id="NF002994">
    <property type="entry name" value="PRK03757.1"/>
    <property type="match status" value="1"/>
</dbReference>
<accession>A0ABW3U4F5</accession>
<name>A0ABW3U4F5_9GAMM</name>
<dbReference type="PANTHER" id="PTHR34406">
    <property type="entry name" value="PROTEIN YCEI"/>
    <property type="match status" value="1"/>
</dbReference>
<sequence>MKKLAVLLFATLIGATAQAADYKFDTKGAHAFVQFRIKHLGYSWLYGRFDKFDGNFVYDEAKPEASTVEVTVDTTSLNSNHAERDKHLRGKDFLNVAEFPTATFKSTSFEPQGDGKALLKGNLTLHGVTKPITIDVSEVGGGKDPWGGYRQGFTGTTEFKLKDFGIDYDLGPASQTVEMILDVEGIRQ</sequence>
<gene>
    <name evidence="3" type="ORF">ACFQ2X_03785</name>
</gene>
<dbReference type="SUPFAM" id="SSF101874">
    <property type="entry name" value="YceI-like"/>
    <property type="match status" value="1"/>
</dbReference>
<evidence type="ECO:0000259" key="2">
    <source>
        <dbReference type="SMART" id="SM00867"/>
    </source>
</evidence>
<dbReference type="PANTHER" id="PTHR34406:SF1">
    <property type="entry name" value="PROTEIN YCEI"/>
    <property type="match status" value="1"/>
</dbReference>
<protein>
    <submittedName>
        <fullName evidence="3">YceI family protein</fullName>
    </submittedName>
</protein>
<evidence type="ECO:0000256" key="1">
    <source>
        <dbReference type="SAM" id="SignalP"/>
    </source>
</evidence>
<dbReference type="InterPro" id="IPR007372">
    <property type="entry name" value="Lipid/polyisoprenoid-bd_YceI"/>
</dbReference>
<comment type="caution">
    <text evidence="3">The sequence shown here is derived from an EMBL/GenBank/DDBJ whole genome shotgun (WGS) entry which is preliminary data.</text>
</comment>
<feature type="chain" id="PRO_5045811548" evidence="1">
    <location>
        <begin position="20"/>
        <end position="188"/>
    </location>
</feature>
<dbReference type="Proteomes" id="UP001597264">
    <property type="component" value="Unassembled WGS sequence"/>
</dbReference>
<dbReference type="InterPro" id="IPR036761">
    <property type="entry name" value="TTHA0802/YceI-like_sf"/>
</dbReference>
<keyword evidence="1" id="KW-0732">Signal</keyword>
<evidence type="ECO:0000313" key="4">
    <source>
        <dbReference type="Proteomes" id="UP001597264"/>
    </source>
</evidence>
<reference evidence="4" key="1">
    <citation type="journal article" date="2019" name="Int. J. Syst. Evol. Microbiol.">
        <title>The Global Catalogue of Microorganisms (GCM) 10K type strain sequencing project: providing services to taxonomists for standard genome sequencing and annotation.</title>
        <authorList>
            <consortium name="The Broad Institute Genomics Platform"/>
            <consortium name="The Broad Institute Genome Sequencing Center for Infectious Disease"/>
            <person name="Wu L."/>
            <person name="Ma J."/>
        </authorList>
    </citation>
    <scope>NUCLEOTIDE SEQUENCE [LARGE SCALE GENOMIC DNA]</scope>
    <source>
        <strain evidence="4">CCUG 54356</strain>
    </source>
</reference>
<evidence type="ECO:0000313" key="3">
    <source>
        <dbReference type="EMBL" id="MFD1215708.1"/>
    </source>
</evidence>
<dbReference type="SMART" id="SM00867">
    <property type="entry name" value="YceI"/>
    <property type="match status" value="1"/>
</dbReference>
<dbReference type="Pfam" id="PF04264">
    <property type="entry name" value="YceI"/>
    <property type="match status" value="1"/>
</dbReference>
<dbReference type="RefSeq" id="WP_230437558.1">
    <property type="nucleotide sequence ID" value="NZ_CP087715.1"/>
</dbReference>
<dbReference type="Gene3D" id="2.40.128.110">
    <property type="entry name" value="Lipid/polyisoprenoid-binding, YceI-like"/>
    <property type="match status" value="1"/>
</dbReference>
<feature type="domain" description="Lipid/polyisoprenoid-binding YceI-like" evidence="2">
    <location>
        <begin position="21"/>
        <end position="186"/>
    </location>
</feature>
<dbReference type="EMBL" id="JBHTLR010000004">
    <property type="protein sequence ID" value="MFD1215708.1"/>
    <property type="molecule type" value="Genomic_DNA"/>
</dbReference>
<keyword evidence="4" id="KW-1185">Reference proteome</keyword>
<feature type="signal peptide" evidence="1">
    <location>
        <begin position="1"/>
        <end position="19"/>
    </location>
</feature>
<organism evidence="3 4">
    <name type="scientific">Microbulbifer celer</name>
    <dbReference type="NCBI Taxonomy" id="435905"/>
    <lineage>
        <taxon>Bacteria</taxon>
        <taxon>Pseudomonadati</taxon>
        <taxon>Pseudomonadota</taxon>
        <taxon>Gammaproteobacteria</taxon>
        <taxon>Cellvibrionales</taxon>
        <taxon>Microbulbiferaceae</taxon>
        <taxon>Microbulbifer</taxon>
    </lineage>
</organism>